<feature type="transmembrane region" description="Helical" evidence="11">
    <location>
        <begin position="191"/>
        <end position="213"/>
    </location>
</feature>
<feature type="transmembrane region" description="Helical" evidence="11">
    <location>
        <begin position="280"/>
        <end position="298"/>
    </location>
</feature>
<reference evidence="13 14" key="1">
    <citation type="submission" date="2019-05" db="EMBL/GenBank/DDBJ databases">
        <title>Dyadobacter AR-3-8 sp. nov., isolated from arctic soil.</title>
        <authorList>
            <person name="Chaudhary D.K."/>
        </authorList>
    </citation>
    <scope>NUCLEOTIDE SEQUENCE [LARGE SCALE GENOMIC DNA]</scope>
    <source>
        <strain evidence="13 14">AR-3-8</strain>
    </source>
</reference>
<comment type="caution">
    <text evidence="13">The sequence shown here is derived from an EMBL/GenBank/DDBJ whole genome shotgun (WGS) entry which is preliminary data.</text>
</comment>
<keyword evidence="7" id="KW-0630">Potassium</keyword>
<keyword evidence="10 11" id="KW-0472">Membrane</keyword>
<dbReference type="Pfam" id="PF00999">
    <property type="entry name" value="Na_H_Exchanger"/>
    <property type="match status" value="1"/>
</dbReference>
<keyword evidence="4" id="KW-0050">Antiport</keyword>
<evidence type="ECO:0000259" key="12">
    <source>
        <dbReference type="PROSITE" id="PS51201"/>
    </source>
</evidence>
<dbReference type="InterPro" id="IPR003148">
    <property type="entry name" value="RCK_N"/>
</dbReference>
<feature type="transmembrane region" description="Helical" evidence="11">
    <location>
        <begin position="335"/>
        <end position="354"/>
    </location>
</feature>
<comment type="subcellular location">
    <subcellularLocation>
        <location evidence="1">Endomembrane system</location>
        <topology evidence="1">Multi-pass membrane protein</topology>
    </subcellularLocation>
</comment>
<evidence type="ECO:0000313" key="14">
    <source>
        <dbReference type="Proteomes" id="UP000304900"/>
    </source>
</evidence>
<dbReference type="PANTHER" id="PTHR46157:SF4">
    <property type="entry name" value="K(+) EFFLUX ANTIPORTER 3, CHLOROPLASTIC"/>
    <property type="match status" value="1"/>
</dbReference>
<feature type="transmembrane region" description="Helical" evidence="11">
    <location>
        <begin position="87"/>
        <end position="107"/>
    </location>
</feature>
<feature type="transmembrane region" description="Helical" evidence="11">
    <location>
        <begin position="31"/>
        <end position="50"/>
    </location>
</feature>
<keyword evidence="6 11" id="KW-0812">Transmembrane</keyword>
<evidence type="ECO:0000256" key="6">
    <source>
        <dbReference type="ARBA" id="ARBA00022692"/>
    </source>
</evidence>
<proteinExistence type="inferred from homology"/>
<dbReference type="GO" id="GO:0006813">
    <property type="term" value="P:potassium ion transport"/>
    <property type="evidence" value="ECO:0007669"/>
    <property type="project" value="UniProtKB-KW"/>
</dbReference>
<dbReference type="RefSeq" id="WP_137339904.1">
    <property type="nucleotide sequence ID" value="NZ_SZVO01000004.1"/>
</dbReference>
<feature type="transmembrane region" description="Helical" evidence="11">
    <location>
        <begin position="6"/>
        <end position="24"/>
    </location>
</feature>
<feature type="transmembrane region" description="Helical" evidence="11">
    <location>
        <begin position="233"/>
        <end position="260"/>
    </location>
</feature>
<dbReference type="GO" id="GO:1902600">
    <property type="term" value="P:proton transmembrane transport"/>
    <property type="evidence" value="ECO:0007669"/>
    <property type="project" value="InterPro"/>
</dbReference>
<keyword evidence="8 11" id="KW-1133">Transmembrane helix</keyword>
<dbReference type="OrthoDB" id="9781411at2"/>
<feature type="transmembrane region" description="Helical" evidence="11">
    <location>
        <begin position="113"/>
        <end position="132"/>
    </location>
</feature>
<evidence type="ECO:0000256" key="11">
    <source>
        <dbReference type="SAM" id="Phobius"/>
    </source>
</evidence>
<dbReference type="AlphaFoldDB" id="A0A4U6D4V6"/>
<evidence type="ECO:0000256" key="7">
    <source>
        <dbReference type="ARBA" id="ARBA00022958"/>
    </source>
</evidence>
<dbReference type="GO" id="GO:0005886">
    <property type="term" value="C:plasma membrane"/>
    <property type="evidence" value="ECO:0007669"/>
    <property type="project" value="TreeGrafter"/>
</dbReference>
<feature type="transmembrane region" description="Helical" evidence="11">
    <location>
        <begin position="305"/>
        <end position="323"/>
    </location>
</feature>
<accession>A0A4U6D4V6</accession>
<feature type="transmembrane region" description="Helical" evidence="11">
    <location>
        <begin position="152"/>
        <end position="171"/>
    </location>
</feature>
<dbReference type="InterPro" id="IPR036291">
    <property type="entry name" value="NAD(P)-bd_dom_sf"/>
</dbReference>
<protein>
    <submittedName>
        <fullName evidence="13">Potassium transporter</fullName>
    </submittedName>
</protein>
<dbReference type="Gene3D" id="3.40.50.720">
    <property type="entry name" value="NAD(P)-binding Rossmann-like Domain"/>
    <property type="match status" value="1"/>
</dbReference>
<feature type="domain" description="RCK N-terminal" evidence="12">
    <location>
        <begin position="412"/>
        <end position="528"/>
    </location>
</feature>
<evidence type="ECO:0000313" key="13">
    <source>
        <dbReference type="EMBL" id="TKT92359.1"/>
    </source>
</evidence>
<feature type="transmembrane region" description="Helical" evidence="11">
    <location>
        <begin position="366"/>
        <end position="386"/>
    </location>
</feature>
<dbReference type="GO" id="GO:0015297">
    <property type="term" value="F:antiporter activity"/>
    <property type="evidence" value="ECO:0007669"/>
    <property type="project" value="UniProtKB-KW"/>
</dbReference>
<dbReference type="Gene3D" id="1.20.1530.20">
    <property type="match status" value="1"/>
</dbReference>
<evidence type="ECO:0000256" key="2">
    <source>
        <dbReference type="ARBA" id="ARBA00005551"/>
    </source>
</evidence>
<dbReference type="InterPro" id="IPR004771">
    <property type="entry name" value="K/H_exchanger"/>
</dbReference>
<dbReference type="FunFam" id="3.40.50.720:FF:000036">
    <property type="entry name" value="Glutathione-regulated potassium-efflux system protein KefB"/>
    <property type="match status" value="1"/>
</dbReference>
<dbReference type="InterPro" id="IPR006153">
    <property type="entry name" value="Cation/H_exchanger_TM"/>
</dbReference>
<keyword evidence="14" id="KW-1185">Reference proteome</keyword>
<evidence type="ECO:0000256" key="5">
    <source>
        <dbReference type="ARBA" id="ARBA00022538"/>
    </source>
</evidence>
<sequence>MTTDFLSQALVYLGAAVICVPIAKKIGMSSVLGYLLSGIIIGPFVLGFIGGEGQDIMHVAEFGVVMMLFIIGLELEPSAFWKMRKAIAGFGFSQLFGTSILLFFVFILMGWQWTTAVSAGLTLTMSSTAIVLQTLKEKGLSHTTAGQASFSVLLFQDIAVIPILAILPLLATTSVVANEAHPSLLSGLPAWVQTILVIAAVGSIYGIGTYLVVPLLRVIAKTGLREMFTASSLLLVVAVAFLMEMVGLSPALGTFVAGVVLANSEFRHELESDIDPFKGLLLGLFFMGVGASINFQLIQEAPAQIAMLVLLVLLIKFIVLFGIGKIYKLNNDQNFLFALGLSQVGEFAFVLLSFTGQLNIIDQEWIGKLTAITAISMMTTPLLLLVHEKFIHPYFGIKEKPVEKPGDIIEEHHDVIVAGFGHFGSTIGRLLRANGIKATILDNNPDQVELLRRMGFKVYYGDATRIDMLKSAGIESAKILIAAIDSPEVNSNLVHTVRKHFPHIKILARARNRFDAHELMETGVTNVYRETLYTAVQLAVDALGELGFRKHTATRQGQKFIKFDEKALAKLASSRHDLKEYALNSKDEIAIQEKLLQNDLLLSFSDNDHSWDSNFVKEAILGKDPENARTK</sequence>
<dbReference type="SUPFAM" id="SSF51735">
    <property type="entry name" value="NAD(P)-binding Rossmann-fold domains"/>
    <property type="match status" value="1"/>
</dbReference>
<evidence type="ECO:0000256" key="1">
    <source>
        <dbReference type="ARBA" id="ARBA00004127"/>
    </source>
</evidence>
<comment type="similarity">
    <text evidence="2">Belongs to the monovalent cation:proton antiporter 2 (CPA2) transporter (TC 2.A.37) family.</text>
</comment>
<keyword evidence="9" id="KW-0406">Ion transport</keyword>
<dbReference type="Pfam" id="PF02254">
    <property type="entry name" value="TrkA_N"/>
    <property type="match status" value="1"/>
</dbReference>
<organism evidence="13 14">
    <name type="scientific">Dyadobacter frigoris</name>
    <dbReference type="NCBI Taxonomy" id="2576211"/>
    <lineage>
        <taxon>Bacteria</taxon>
        <taxon>Pseudomonadati</taxon>
        <taxon>Bacteroidota</taxon>
        <taxon>Cytophagia</taxon>
        <taxon>Cytophagales</taxon>
        <taxon>Spirosomataceae</taxon>
        <taxon>Dyadobacter</taxon>
    </lineage>
</organism>
<keyword evidence="5" id="KW-0633">Potassium transport</keyword>
<evidence type="ECO:0000256" key="10">
    <source>
        <dbReference type="ARBA" id="ARBA00023136"/>
    </source>
</evidence>
<dbReference type="NCBIfam" id="TIGR00932">
    <property type="entry name" value="2a37"/>
    <property type="match status" value="1"/>
</dbReference>
<evidence type="ECO:0000256" key="3">
    <source>
        <dbReference type="ARBA" id="ARBA00022448"/>
    </source>
</evidence>
<dbReference type="PANTHER" id="PTHR46157">
    <property type="entry name" value="K(+) EFFLUX ANTIPORTER 3, CHLOROPLASTIC"/>
    <property type="match status" value="1"/>
</dbReference>
<feature type="transmembrane region" description="Helical" evidence="11">
    <location>
        <begin position="56"/>
        <end position="75"/>
    </location>
</feature>
<evidence type="ECO:0000256" key="9">
    <source>
        <dbReference type="ARBA" id="ARBA00023065"/>
    </source>
</evidence>
<dbReference type="PROSITE" id="PS51201">
    <property type="entry name" value="RCK_N"/>
    <property type="match status" value="1"/>
</dbReference>
<keyword evidence="3" id="KW-0813">Transport</keyword>
<evidence type="ECO:0000256" key="8">
    <source>
        <dbReference type="ARBA" id="ARBA00022989"/>
    </source>
</evidence>
<dbReference type="EMBL" id="SZVO01000004">
    <property type="protein sequence ID" value="TKT92359.1"/>
    <property type="molecule type" value="Genomic_DNA"/>
</dbReference>
<dbReference type="GO" id="GO:0012505">
    <property type="term" value="C:endomembrane system"/>
    <property type="evidence" value="ECO:0007669"/>
    <property type="project" value="UniProtKB-SubCell"/>
</dbReference>
<name>A0A4U6D4V6_9BACT</name>
<dbReference type="Proteomes" id="UP000304900">
    <property type="component" value="Unassembled WGS sequence"/>
</dbReference>
<gene>
    <name evidence="13" type="ORF">FDK13_10310</name>
</gene>
<evidence type="ECO:0000256" key="4">
    <source>
        <dbReference type="ARBA" id="ARBA00022449"/>
    </source>
</evidence>
<dbReference type="InterPro" id="IPR038770">
    <property type="entry name" value="Na+/solute_symporter_sf"/>
</dbReference>
<dbReference type="GO" id="GO:0008324">
    <property type="term" value="F:monoatomic cation transmembrane transporter activity"/>
    <property type="evidence" value="ECO:0007669"/>
    <property type="project" value="InterPro"/>
</dbReference>